<dbReference type="GO" id="GO:0046578">
    <property type="term" value="P:regulation of Ras protein signal transduction"/>
    <property type="evidence" value="ECO:0007669"/>
    <property type="project" value="TreeGrafter"/>
</dbReference>
<dbReference type="GO" id="GO:0030414">
    <property type="term" value="F:peptidase inhibitor activity"/>
    <property type="evidence" value="ECO:0007669"/>
    <property type="project" value="TreeGrafter"/>
</dbReference>
<dbReference type="EMBL" id="KB705687">
    <property type="protein sequence ID" value="EMR71182.1"/>
    <property type="molecule type" value="Genomic_DNA"/>
</dbReference>
<dbReference type="PANTHER" id="PTHR11362:SF85">
    <property type="entry name" value="INHIBITOR (TFS1), PUTATIVE (AFU_ORTHOLOGUE AFUA_4G08120)-RELATED"/>
    <property type="match status" value="1"/>
</dbReference>
<dbReference type="HOGENOM" id="CLU_627044_0_0_1"/>
<dbReference type="eggNOG" id="KOG3346">
    <property type="taxonomic scope" value="Eukaryota"/>
</dbReference>
<dbReference type="SUPFAM" id="SSF49777">
    <property type="entry name" value="PEBP-like"/>
    <property type="match status" value="1"/>
</dbReference>
<dbReference type="GO" id="GO:0005543">
    <property type="term" value="F:phospholipid binding"/>
    <property type="evidence" value="ECO:0007669"/>
    <property type="project" value="TreeGrafter"/>
</dbReference>
<dbReference type="AlphaFoldDB" id="M7T3P1"/>
<evidence type="ECO:0000313" key="1">
    <source>
        <dbReference type="EMBL" id="EMR71182.1"/>
    </source>
</evidence>
<gene>
    <name evidence="1" type="ORF">UCREL1_1765</name>
</gene>
<dbReference type="Proteomes" id="UP000012174">
    <property type="component" value="Unassembled WGS sequence"/>
</dbReference>
<accession>M7T3P1</accession>
<dbReference type="OrthoDB" id="2506647at2759"/>
<dbReference type="KEGG" id="ela:UCREL1_1765"/>
<keyword evidence="2" id="KW-1185">Reference proteome</keyword>
<dbReference type="STRING" id="1287681.M7T3P1"/>
<sequence length="437" mass="48133">MSLDDHSKALAESLARANLTPGPAEGIIPEDFKPTTKLQVSFGGKAVDLGNFFRASECKQPPSISFNAEEADGSANASYLFILTDPDAPMPDDPKFAFWRHWVVGGLKATSGGEDAEAAAAATSAKPALTEYLGPGPKDDSKPHRYLFLLFREPAGLALSKEEVGGEEFVQRRSFKPAEFARKHGLDLVAVNWMTCAGDGKLDVSRSARYQKLGIERTVAFPCGHVLGDRCVARMLMEDSQCGICPSCDYKMHYIPCGHLVAPALVPVHGNEPVRDRFPLTIPEGGKAKACKECRWRAVVSKLHFALAADCALCRQRGEAKMPYSETEHEAHRNEHLTFGVKDSLASIMRLIWPDFVTRETDTSADKAVADADRRQATLSVLFAMVLSELEDTVWYRTPTKPLSAEYSGRHHATVSSIEHTLLGWLMELRDDSRRAW</sequence>
<organism evidence="1 2">
    <name type="scientific">Eutypa lata (strain UCR-EL1)</name>
    <name type="common">Grapevine dieback disease fungus</name>
    <name type="synonym">Eutypa armeniacae</name>
    <dbReference type="NCBI Taxonomy" id="1287681"/>
    <lineage>
        <taxon>Eukaryota</taxon>
        <taxon>Fungi</taxon>
        <taxon>Dikarya</taxon>
        <taxon>Ascomycota</taxon>
        <taxon>Pezizomycotina</taxon>
        <taxon>Sordariomycetes</taxon>
        <taxon>Xylariomycetidae</taxon>
        <taxon>Xylariales</taxon>
        <taxon>Diatrypaceae</taxon>
        <taxon>Eutypa</taxon>
    </lineage>
</organism>
<dbReference type="PANTHER" id="PTHR11362">
    <property type="entry name" value="PHOSPHATIDYLETHANOLAMINE-BINDING PROTEIN"/>
    <property type="match status" value="1"/>
</dbReference>
<evidence type="ECO:0000313" key="2">
    <source>
        <dbReference type="Proteomes" id="UP000012174"/>
    </source>
</evidence>
<dbReference type="InterPro" id="IPR036610">
    <property type="entry name" value="PEBP-like_sf"/>
</dbReference>
<dbReference type="CDD" id="cd00866">
    <property type="entry name" value="PEBP_euk"/>
    <property type="match status" value="1"/>
</dbReference>
<dbReference type="GO" id="GO:0030162">
    <property type="term" value="P:regulation of proteolysis"/>
    <property type="evidence" value="ECO:0007669"/>
    <property type="project" value="TreeGrafter"/>
</dbReference>
<reference evidence="2" key="1">
    <citation type="journal article" date="2013" name="Genome Announc.">
        <title>Draft genome sequence of the grapevine dieback fungus Eutypa lata UCR-EL1.</title>
        <authorList>
            <person name="Blanco-Ulate B."/>
            <person name="Rolshausen P.E."/>
            <person name="Cantu D."/>
        </authorList>
    </citation>
    <scope>NUCLEOTIDE SEQUENCE [LARGE SCALE GENOMIC DNA]</scope>
    <source>
        <strain evidence="2">UCR-EL1</strain>
    </source>
</reference>
<dbReference type="Pfam" id="PF01161">
    <property type="entry name" value="PBP"/>
    <property type="match status" value="1"/>
</dbReference>
<protein>
    <submittedName>
        <fullName evidence="1">Putative phosphatidylethanolamine-binding protein</fullName>
    </submittedName>
</protein>
<name>M7T3P1_EUTLA</name>
<dbReference type="InterPro" id="IPR008914">
    <property type="entry name" value="PEBP"/>
</dbReference>
<dbReference type="Gene3D" id="3.90.280.10">
    <property type="entry name" value="PEBP-like"/>
    <property type="match status" value="1"/>
</dbReference>
<dbReference type="InterPro" id="IPR035810">
    <property type="entry name" value="PEBP_euk"/>
</dbReference>
<proteinExistence type="predicted"/>